<accession>A0A1V0UVH0</accession>
<reference evidence="1 2" key="1">
    <citation type="submission" date="2017-03" db="EMBL/GenBank/DDBJ databases">
        <title>Paenibacillus larvae genome sequencing.</title>
        <authorList>
            <person name="Dingman D.W."/>
        </authorList>
    </citation>
    <scope>NUCLEOTIDE SEQUENCE [LARGE SCALE GENOMIC DNA]</scope>
    <source>
        <strain evidence="1 2">SAG 10367</strain>
    </source>
</reference>
<dbReference type="RefSeq" id="WP_083040972.1">
    <property type="nucleotide sequence ID" value="NZ_CP020557.1"/>
</dbReference>
<protein>
    <submittedName>
        <fullName evidence="1">Uncharacterized protein</fullName>
    </submittedName>
</protein>
<evidence type="ECO:0000313" key="2">
    <source>
        <dbReference type="Proteomes" id="UP000192727"/>
    </source>
</evidence>
<gene>
    <name evidence="1" type="ORF">B7C51_17315</name>
</gene>
<sequence>MEINEHRFSYIAIFLPGTKIEILASSSTGRYYPHWIQCTAKMLPGSNKWESLIPGEAHGFVDLGFEMGVMPHNRSLITGISK</sequence>
<dbReference type="AlphaFoldDB" id="A0A1V0UVH0"/>
<evidence type="ECO:0000313" key="1">
    <source>
        <dbReference type="EMBL" id="ARF69195.1"/>
    </source>
</evidence>
<dbReference type="Proteomes" id="UP000192727">
    <property type="component" value="Chromosome"/>
</dbReference>
<dbReference type="EMBL" id="CP020557">
    <property type="protein sequence ID" value="ARF69195.1"/>
    <property type="molecule type" value="Genomic_DNA"/>
</dbReference>
<organism evidence="1 2">
    <name type="scientific">Paenibacillus larvae subsp. pulvifaciens</name>
    <dbReference type="NCBI Taxonomy" id="1477"/>
    <lineage>
        <taxon>Bacteria</taxon>
        <taxon>Bacillati</taxon>
        <taxon>Bacillota</taxon>
        <taxon>Bacilli</taxon>
        <taxon>Bacillales</taxon>
        <taxon>Paenibacillaceae</taxon>
        <taxon>Paenibacillus</taxon>
    </lineage>
</organism>
<name>A0A1V0UVH0_9BACL</name>
<proteinExistence type="predicted"/>